<dbReference type="Pfam" id="PF02944">
    <property type="entry name" value="BESS"/>
    <property type="match status" value="1"/>
</dbReference>
<evidence type="ECO:0000256" key="2">
    <source>
        <dbReference type="SAM" id="MobiDB-lite"/>
    </source>
</evidence>
<feature type="compositionally biased region" description="Low complexity" evidence="2">
    <location>
        <begin position="1062"/>
        <end position="1071"/>
    </location>
</feature>
<feature type="compositionally biased region" description="Low complexity" evidence="2">
    <location>
        <begin position="538"/>
        <end position="550"/>
    </location>
</feature>
<evidence type="ECO:0000313" key="4">
    <source>
        <dbReference type="Proteomes" id="UP001652661"/>
    </source>
</evidence>
<feature type="region of interest" description="Disordered" evidence="2">
    <location>
        <begin position="99"/>
        <end position="174"/>
    </location>
</feature>
<dbReference type="GO" id="GO:0003677">
    <property type="term" value="F:DNA binding"/>
    <property type="evidence" value="ECO:0007669"/>
    <property type="project" value="InterPro"/>
</dbReference>
<proteinExistence type="predicted"/>
<dbReference type="GO" id="GO:0005737">
    <property type="term" value="C:cytoplasm"/>
    <property type="evidence" value="ECO:0007669"/>
    <property type="project" value="TreeGrafter"/>
</dbReference>
<feature type="compositionally biased region" description="Acidic residues" evidence="2">
    <location>
        <begin position="150"/>
        <end position="163"/>
    </location>
</feature>
<evidence type="ECO:0000259" key="3">
    <source>
        <dbReference type="PROSITE" id="PS51031"/>
    </source>
</evidence>
<feature type="compositionally biased region" description="Polar residues" evidence="2">
    <location>
        <begin position="1129"/>
        <end position="1145"/>
    </location>
</feature>
<feature type="compositionally biased region" description="Polar residues" evidence="2">
    <location>
        <begin position="1185"/>
        <end position="1200"/>
    </location>
</feature>
<dbReference type="InterPro" id="IPR004210">
    <property type="entry name" value="BESS_motif"/>
</dbReference>
<feature type="region of interest" description="Disordered" evidence="2">
    <location>
        <begin position="327"/>
        <end position="380"/>
    </location>
</feature>
<name>A0A6P4ICJ7_DROKI</name>
<feature type="compositionally biased region" description="Polar residues" evidence="2">
    <location>
        <begin position="122"/>
        <end position="136"/>
    </location>
</feature>
<feature type="compositionally biased region" description="Acidic residues" evidence="2">
    <location>
        <begin position="523"/>
        <end position="537"/>
    </location>
</feature>
<feature type="region of interest" description="Disordered" evidence="2">
    <location>
        <begin position="1185"/>
        <end position="1223"/>
    </location>
</feature>
<dbReference type="PROSITE" id="PS51031">
    <property type="entry name" value="BESS"/>
    <property type="match status" value="1"/>
</dbReference>
<protein>
    <submittedName>
        <fullName evidence="5">Protein suppressor of variegation 3-7 isoform X2</fullName>
    </submittedName>
</protein>
<feature type="region of interest" description="Disordered" evidence="2">
    <location>
        <begin position="1062"/>
        <end position="1094"/>
    </location>
</feature>
<organism evidence="4 5">
    <name type="scientific">Drosophila kikkawai</name>
    <name type="common">Fruit fly</name>
    <dbReference type="NCBI Taxonomy" id="30033"/>
    <lineage>
        <taxon>Eukaryota</taxon>
        <taxon>Metazoa</taxon>
        <taxon>Ecdysozoa</taxon>
        <taxon>Arthropoda</taxon>
        <taxon>Hexapoda</taxon>
        <taxon>Insecta</taxon>
        <taxon>Pterygota</taxon>
        <taxon>Neoptera</taxon>
        <taxon>Endopterygota</taxon>
        <taxon>Diptera</taxon>
        <taxon>Brachycera</taxon>
        <taxon>Muscomorpha</taxon>
        <taxon>Ephydroidea</taxon>
        <taxon>Drosophilidae</taxon>
        <taxon>Drosophila</taxon>
        <taxon>Sophophora</taxon>
    </lineage>
</organism>
<dbReference type="OrthoDB" id="10262320at2759"/>
<evidence type="ECO:0000313" key="5">
    <source>
        <dbReference type="RefSeq" id="XP_017021469.1"/>
    </source>
</evidence>
<dbReference type="RefSeq" id="XP_017021469.1">
    <property type="nucleotide sequence ID" value="XM_017165980.3"/>
</dbReference>
<reference evidence="5" key="1">
    <citation type="submission" date="2025-08" db="UniProtKB">
        <authorList>
            <consortium name="RefSeq"/>
        </authorList>
    </citation>
    <scope>IDENTIFICATION</scope>
    <source>
        <strain evidence="5">14028-0561.14</strain>
        <tissue evidence="5">Whole fly</tissue>
    </source>
</reference>
<feature type="compositionally biased region" description="Polar residues" evidence="2">
    <location>
        <begin position="1072"/>
        <end position="1090"/>
    </location>
</feature>
<feature type="region of interest" description="Disordered" evidence="2">
    <location>
        <begin position="1012"/>
        <end position="1032"/>
    </location>
</feature>
<feature type="region of interest" description="Disordered" evidence="2">
    <location>
        <begin position="635"/>
        <end position="669"/>
    </location>
</feature>
<dbReference type="PANTHER" id="PTHR44029:SF1">
    <property type="entry name" value="DNAJ HOMOLOG SUBFAMILY C MEMBER 21"/>
    <property type="match status" value="1"/>
</dbReference>
<dbReference type="Proteomes" id="UP001652661">
    <property type="component" value="Chromosome 3R"/>
</dbReference>
<dbReference type="PANTHER" id="PTHR44029">
    <property type="entry name" value="DNAJ HOMOLOG SUBFAMILY C MEMBER 21"/>
    <property type="match status" value="1"/>
</dbReference>
<dbReference type="GO" id="GO:0005634">
    <property type="term" value="C:nucleus"/>
    <property type="evidence" value="ECO:0007669"/>
    <property type="project" value="UniProtKB-SubCell"/>
</dbReference>
<keyword evidence="4" id="KW-1185">Reference proteome</keyword>
<keyword evidence="1" id="KW-0539">Nucleus</keyword>
<comment type="subcellular location">
    <subcellularLocation>
        <location evidence="1">Nucleus</location>
    </subcellularLocation>
</comment>
<feature type="region of interest" description="Disordered" evidence="2">
    <location>
        <begin position="1"/>
        <end position="29"/>
    </location>
</feature>
<dbReference type="AlphaFoldDB" id="A0A6P4ICJ7"/>
<feature type="compositionally biased region" description="Basic and acidic residues" evidence="2">
    <location>
        <begin position="327"/>
        <end position="343"/>
    </location>
</feature>
<gene>
    <name evidence="5" type="primary">Su(var)3-7</name>
</gene>
<feature type="compositionally biased region" description="Basic and acidic residues" evidence="2">
    <location>
        <begin position="862"/>
        <end position="873"/>
    </location>
</feature>
<feature type="domain" description="BESS" evidence="3">
    <location>
        <begin position="966"/>
        <end position="1005"/>
    </location>
</feature>
<dbReference type="InterPro" id="IPR051964">
    <property type="entry name" value="Chaperone_stress_response"/>
</dbReference>
<feature type="compositionally biased region" description="Acidic residues" evidence="2">
    <location>
        <begin position="359"/>
        <end position="379"/>
    </location>
</feature>
<feature type="region of interest" description="Disordered" evidence="2">
    <location>
        <begin position="825"/>
        <end position="893"/>
    </location>
</feature>
<sequence length="1223" mass="136527">MDEQKAQTDPLNGAADAGHKMASANPDAATSATHELKIMDVEGAVVTEPPVEPMVILVDDDEQGDEMVQEEHEDADLLDINMDEGSTPLVAELQSALSNLDEKPSGEDPLLGDPDRDMDTLSAKTEPSSDAESNPSYHDPMGLLERLETQEADSQDEDEDYSIDDCSSSANGGITRRKMPRAKRWLIWMKRWPWMLHEDSDGTYAFCLYCNMSINVNNRAKHIQQHNMSLYHQERENNYLAFKKSEEQTRGADNEVKHEFGTKSYVAAMKKKRISEIEAFNNFNWLRWLRWHPWLERSQAQGTIGLCRVCNIKMNVEFVYLRKRHETTKGHQEALRQQDSDKPSRKRKRSKSTSGPSLVDEEADQETEPQQEEEPEAEDTTVVTINGHLSNNEDPGQWFELIPDTSPQQCRCTLCNCPMAITSFMRHCKTHAHCQKLTDPARRRSTTERGIWAVYADLHPWMIADPEEPNLAYCKVCQKRFMYGNSEIKRKNHEKSEKHTLALAAAKVAGEAGIADGERKEDGSDEEEEEEQAEAEASEPSQSEARSGSEGSEEDDDNWSDKQKGNKGLAAKSVAEPRRAKVRAGKRFYPWLCFTKDRKTQLCKYCRVRFHSESAKARHDFSARHQKLMNQFKARQAKLPQNKAAEEEDEVDEDGQSNSDSGTVDNKKRDTRPIDKLFVKPIPATMKGKVMVWKSRFPWLTYKKNEMRVNYAWCKLCDVSIFLPSSKWAAKHQRTSRHIRLRNERKRNGGQPPRSTESISAAVATAAALASGEARQKAAMAELQSKYDWLEPDANDENHCHCRVCDTRLPIKVFFLRQHDASRKHADGLERQRSNNAKDAAPSVSTHSEATADAEVQESGLEVDKDSDADMSVRSDGSTAEPPAKRSRRSMEVRRILRALRDSMGKRLEERSQLDMAKDMICSSFDIVTRLRTMEREGAMGHGNCTAQAPEPARATLPNTQPSEPRHVMDLFFDSIAPTMKSLPADLAAEGKAKIMQLVCGLEVRAMHRNSAKAASPVSSPPSSTPATAAAESASAAASVQATAADIDFHSNVITINDDDQVMQNNNNDVDSTPNKSASGAPTASLTINGSPKDLPVNIRRILSSSQLQVTNRNDPDSVRCVPLDKLTTQSPISVNGNGRHSQGGSLEAPPTPGSEVKNGNTLAMLRQIRVNNNNSSKMITISKAPMQSPQQQNSGSMSSPMVRGAPNSIASFRPMLNHNRRP</sequence>
<feature type="compositionally biased region" description="Acidic residues" evidence="2">
    <location>
        <begin position="646"/>
        <end position="655"/>
    </location>
</feature>
<feature type="region of interest" description="Disordered" evidence="2">
    <location>
        <begin position="1129"/>
        <end position="1157"/>
    </location>
</feature>
<accession>A0A6P4ICJ7</accession>
<feature type="region of interest" description="Disordered" evidence="2">
    <location>
        <begin position="508"/>
        <end position="580"/>
    </location>
</feature>
<evidence type="ECO:0000256" key="1">
    <source>
        <dbReference type="PROSITE-ProRule" id="PRU00371"/>
    </source>
</evidence>